<keyword evidence="2" id="KW-1185">Reference proteome</keyword>
<dbReference type="AlphaFoldDB" id="A0A1E1MA89"/>
<dbReference type="Proteomes" id="UP000177625">
    <property type="component" value="Unassembled WGS sequence"/>
</dbReference>
<organism evidence="1 2">
    <name type="scientific">Rhynchosporium secalis</name>
    <name type="common">Barley scald fungus</name>
    <dbReference type="NCBI Taxonomy" id="38038"/>
    <lineage>
        <taxon>Eukaryota</taxon>
        <taxon>Fungi</taxon>
        <taxon>Dikarya</taxon>
        <taxon>Ascomycota</taxon>
        <taxon>Pezizomycotina</taxon>
        <taxon>Leotiomycetes</taxon>
        <taxon>Helotiales</taxon>
        <taxon>Ploettnerulaceae</taxon>
        <taxon>Rhynchosporium</taxon>
    </lineage>
</organism>
<dbReference type="EMBL" id="FJVC01000234">
    <property type="protein sequence ID" value="CZT46032.1"/>
    <property type="molecule type" value="Genomic_DNA"/>
</dbReference>
<name>A0A1E1MA89_RHYSE</name>
<proteinExistence type="predicted"/>
<gene>
    <name evidence="1" type="ORF">RSE6_06406</name>
</gene>
<evidence type="ECO:0000313" key="1">
    <source>
        <dbReference type="EMBL" id="CZT46032.1"/>
    </source>
</evidence>
<evidence type="ECO:0000313" key="2">
    <source>
        <dbReference type="Proteomes" id="UP000177625"/>
    </source>
</evidence>
<accession>A0A1E1MA89</accession>
<sequence>MPVVPVNLGPGIYPSPHVTFSLEEISRHINRIIDNTYSSYKNIDEYTSVIQASSVYLKQLKCEIPKPILASLIFKGLHSSFDSFASRKYEESKNRRPIVASQFGFGSKDDTAKSNEAV</sequence>
<reference evidence="2" key="1">
    <citation type="submission" date="2016-03" db="EMBL/GenBank/DDBJ databases">
        <authorList>
            <person name="Guldener U."/>
        </authorList>
    </citation>
    <scope>NUCLEOTIDE SEQUENCE [LARGE SCALE GENOMIC DNA]</scope>
</reference>
<protein>
    <submittedName>
        <fullName evidence="1">Uncharacterized protein</fullName>
    </submittedName>
</protein>